<dbReference type="InterPro" id="IPR051485">
    <property type="entry name" value="SR-CTD_assoc_factor"/>
</dbReference>
<evidence type="ECO:0000313" key="6">
    <source>
        <dbReference type="Proteomes" id="UP000278143"/>
    </source>
</evidence>
<evidence type="ECO:0000256" key="2">
    <source>
        <dbReference type="SAM" id="Coils"/>
    </source>
</evidence>
<evidence type="ECO:0000313" key="5">
    <source>
        <dbReference type="EMBL" id="RKP22391.1"/>
    </source>
</evidence>
<dbReference type="Pfam" id="PF00076">
    <property type="entry name" value="RRM_1"/>
    <property type="match status" value="1"/>
</dbReference>
<dbReference type="GO" id="GO:0005634">
    <property type="term" value="C:nucleus"/>
    <property type="evidence" value="ECO:0007669"/>
    <property type="project" value="TreeGrafter"/>
</dbReference>
<feature type="non-terminal residue" evidence="5">
    <location>
        <position position="220"/>
    </location>
</feature>
<gene>
    <name evidence="5" type="ORF">SYNPS1DRAFT_25889</name>
</gene>
<dbReference type="GO" id="GO:0003723">
    <property type="term" value="F:RNA binding"/>
    <property type="evidence" value="ECO:0007669"/>
    <property type="project" value="UniProtKB-UniRule"/>
</dbReference>
<evidence type="ECO:0000259" key="4">
    <source>
        <dbReference type="PROSITE" id="PS50102"/>
    </source>
</evidence>
<organism evidence="5 6">
    <name type="scientific">Syncephalis pseudoplumigaleata</name>
    <dbReference type="NCBI Taxonomy" id="1712513"/>
    <lineage>
        <taxon>Eukaryota</taxon>
        <taxon>Fungi</taxon>
        <taxon>Fungi incertae sedis</taxon>
        <taxon>Zoopagomycota</taxon>
        <taxon>Zoopagomycotina</taxon>
        <taxon>Zoopagomycetes</taxon>
        <taxon>Zoopagales</taxon>
        <taxon>Piptocephalidaceae</taxon>
        <taxon>Syncephalis</taxon>
    </lineage>
</organism>
<keyword evidence="6" id="KW-1185">Reference proteome</keyword>
<dbReference type="EMBL" id="KZ992168">
    <property type="protein sequence ID" value="RKP22391.1"/>
    <property type="molecule type" value="Genomic_DNA"/>
</dbReference>
<dbReference type="InterPro" id="IPR012677">
    <property type="entry name" value="Nucleotide-bd_a/b_plait_sf"/>
</dbReference>
<proteinExistence type="predicted"/>
<dbReference type="PROSITE" id="PS50102">
    <property type="entry name" value="RRM"/>
    <property type="match status" value="1"/>
</dbReference>
<accession>A0A4P9YTC0</accession>
<evidence type="ECO:0000256" key="1">
    <source>
        <dbReference type="PROSITE-ProRule" id="PRU00176"/>
    </source>
</evidence>
<keyword evidence="1" id="KW-0694">RNA-binding</keyword>
<keyword evidence="2" id="KW-0175">Coiled coil</keyword>
<evidence type="ECO:0000256" key="3">
    <source>
        <dbReference type="SAM" id="MobiDB-lite"/>
    </source>
</evidence>
<dbReference type="SMART" id="SM00360">
    <property type="entry name" value="RRM"/>
    <property type="match status" value="1"/>
</dbReference>
<dbReference type="Gene3D" id="3.30.70.330">
    <property type="match status" value="1"/>
</dbReference>
<dbReference type="AlphaFoldDB" id="A0A4P9YTC0"/>
<sequence>MSDEEEAPASRLPWGLTKDSVKPGTIKMQTFHIGVQKKTPYQKRKEEEELKRKKAEEEAAAVYKEFVASFEDDEPRMKTFVKAGSSHSSGEVIISEHETRERRLQQKRQTIGDYGEARPSLTVQAAFEGKQGSHDLGDPTTTNLFVSNIPDGADELTLCKHFGRYGPIGSVKIMWPRPYDERSSRGPSRLSGFVAFMDREHAAQALKNLDGSMFLGNALR</sequence>
<feature type="coiled-coil region" evidence="2">
    <location>
        <begin position="38"/>
        <end position="65"/>
    </location>
</feature>
<name>A0A4P9YTC0_9FUNG</name>
<dbReference type="InterPro" id="IPR000504">
    <property type="entry name" value="RRM_dom"/>
</dbReference>
<dbReference type="InterPro" id="IPR035979">
    <property type="entry name" value="RBD_domain_sf"/>
</dbReference>
<dbReference type="OrthoDB" id="377209at2759"/>
<protein>
    <recommendedName>
        <fullName evidence="4">RRM domain-containing protein</fullName>
    </recommendedName>
</protein>
<dbReference type="PANTHER" id="PTHR23140:SF0">
    <property type="entry name" value="U2 SNRNP-ASSOCIATED SURP MOTIF-CONTAINING PROTEIN"/>
    <property type="match status" value="1"/>
</dbReference>
<feature type="domain" description="RRM" evidence="4">
    <location>
        <begin position="142"/>
        <end position="220"/>
    </location>
</feature>
<feature type="region of interest" description="Disordered" evidence="3">
    <location>
        <begin position="1"/>
        <end position="20"/>
    </location>
</feature>
<dbReference type="Proteomes" id="UP000278143">
    <property type="component" value="Unassembled WGS sequence"/>
</dbReference>
<dbReference type="SUPFAM" id="SSF54928">
    <property type="entry name" value="RNA-binding domain, RBD"/>
    <property type="match status" value="1"/>
</dbReference>
<reference evidence="6" key="1">
    <citation type="journal article" date="2018" name="Nat. Microbiol.">
        <title>Leveraging single-cell genomics to expand the fungal tree of life.</title>
        <authorList>
            <person name="Ahrendt S.R."/>
            <person name="Quandt C.A."/>
            <person name="Ciobanu D."/>
            <person name="Clum A."/>
            <person name="Salamov A."/>
            <person name="Andreopoulos B."/>
            <person name="Cheng J.F."/>
            <person name="Woyke T."/>
            <person name="Pelin A."/>
            <person name="Henrissat B."/>
            <person name="Reynolds N.K."/>
            <person name="Benny G.L."/>
            <person name="Smith M.E."/>
            <person name="James T.Y."/>
            <person name="Grigoriev I.V."/>
        </authorList>
    </citation>
    <scope>NUCLEOTIDE SEQUENCE [LARGE SCALE GENOMIC DNA]</scope>
    <source>
        <strain evidence="6">Benny S71-1</strain>
    </source>
</reference>
<dbReference type="PANTHER" id="PTHR23140">
    <property type="entry name" value="RNA PROCESSING PROTEIN LD23810P"/>
    <property type="match status" value="1"/>
</dbReference>